<dbReference type="Gene3D" id="2.30.29.30">
    <property type="entry name" value="Pleckstrin-homology domain (PH domain)/Phosphotyrosine-binding domain (PTB)"/>
    <property type="match status" value="1"/>
</dbReference>
<gene>
    <name evidence="10" type="ORF">FF38_04766</name>
</gene>
<proteinExistence type="inferred from homology"/>
<evidence type="ECO:0000256" key="1">
    <source>
        <dbReference type="ARBA" id="ARBA00004479"/>
    </source>
</evidence>
<evidence type="ECO:0000256" key="8">
    <source>
        <dbReference type="SAM" id="Phobius"/>
    </source>
</evidence>
<evidence type="ECO:0000256" key="6">
    <source>
        <dbReference type="SAM" id="Coils"/>
    </source>
</evidence>
<keyword evidence="6" id="KW-0175">Coiled coil</keyword>
<dbReference type="STRING" id="7375.A0A0L0BU18"/>
<dbReference type="SUPFAM" id="SSF109843">
    <property type="entry name" value="CAPPD, an extracellular domain of amyloid beta A4 protein"/>
    <property type="match status" value="1"/>
</dbReference>
<dbReference type="PROSITE" id="PS51870">
    <property type="entry name" value="APP_E2"/>
    <property type="match status" value="1"/>
</dbReference>
<dbReference type="OrthoDB" id="6147836at2759"/>
<name>A0A0L0BU18_LUCCU</name>
<evidence type="ECO:0000313" key="11">
    <source>
        <dbReference type="Proteomes" id="UP000037069"/>
    </source>
</evidence>
<feature type="transmembrane region" description="Helical" evidence="8">
    <location>
        <begin position="360"/>
        <end position="382"/>
    </location>
</feature>
<evidence type="ECO:0000256" key="5">
    <source>
        <dbReference type="PROSITE-ProRule" id="PRU01218"/>
    </source>
</evidence>
<feature type="coiled-coil region" evidence="6">
    <location>
        <begin position="193"/>
        <end position="238"/>
    </location>
</feature>
<dbReference type="OMA" id="THRVQKC"/>
<dbReference type="Proteomes" id="UP000037069">
    <property type="component" value="Unassembled WGS sequence"/>
</dbReference>
<protein>
    <submittedName>
        <fullName evidence="10">Beta-amyloid-like protein</fullName>
    </submittedName>
</protein>
<feature type="domain" description="E2" evidence="9">
    <location>
        <begin position="1"/>
        <end position="167"/>
    </location>
</feature>
<dbReference type="InterPro" id="IPR008155">
    <property type="entry name" value="Amyloid_glyco"/>
</dbReference>
<dbReference type="InterPro" id="IPR024329">
    <property type="entry name" value="Amyloid_glyco_E2_domain"/>
</dbReference>
<evidence type="ECO:0000256" key="7">
    <source>
        <dbReference type="SAM" id="MobiDB-lite"/>
    </source>
</evidence>
<evidence type="ECO:0000256" key="4">
    <source>
        <dbReference type="ARBA" id="ARBA00023136"/>
    </source>
</evidence>
<evidence type="ECO:0000256" key="3">
    <source>
        <dbReference type="ARBA" id="ARBA00022989"/>
    </source>
</evidence>
<keyword evidence="2 8" id="KW-0812">Transmembrane</keyword>
<evidence type="ECO:0000313" key="10">
    <source>
        <dbReference type="EMBL" id="KNC23478.1"/>
    </source>
</evidence>
<feature type="region of interest" description="Disordered" evidence="7">
    <location>
        <begin position="246"/>
        <end position="273"/>
    </location>
</feature>
<organism evidence="10 11">
    <name type="scientific">Lucilia cuprina</name>
    <name type="common">Green bottle fly</name>
    <name type="synonym">Australian sheep blowfly</name>
    <dbReference type="NCBI Taxonomy" id="7375"/>
    <lineage>
        <taxon>Eukaryota</taxon>
        <taxon>Metazoa</taxon>
        <taxon>Ecdysozoa</taxon>
        <taxon>Arthropoda</taxon>
        <taxon>Hexapoda</taxon>
        <taxon>Insecta</taxon>
        <taxon>Pterygota</taxon>
        <taxon>Neoptera</taxon>
        <taxon>Endopterygota</taxon>
        <taxon>Diptera</taxon>
        <taxon>Brachycera</taxon>
        <taxon>Muscomorpha</taxon>
        <taxon>Oestroidea</taxon>
        <taxon>Calliphoridae</taxon>
        <taxon>Luciliinae</taxon>
        <taxon>Lucilia</taxon>
    </lineage>
</organism>
<dbReference type="PROSITE" id="PS00320">
    <property type="entry name" value="APP_INTRA"/>
    <property type="match status" value="1"/>
</dbReference>
<comment type="caution">
    <text evidence="10">The sequence shown here is derived from an EMBL/GenBank/DDBJ whole genome shotgun (WGS) entry which is preliminary data.</text>
</comment>
<keyword evidence="4 8" id="KW-0472">Membrane</keyword>
<sequence length="435" mass="49314">MKDWSDLEEKYQDMRLADPKAAQSFKQRMTARFQTSVQALEEEGNAEKHQLAAMHQQRVLAHINQRKREAMTCYTQALTEQPPNAHHVEKCLQKLLRALHKDRAHALAHYRHLLNSGGAGGLEAAASERPRTLERLIDIDRAVNQSMTMLKRYPELSNKISQLMNDYILALRSKDDIPGSSLGMSEEAEAAILDKYRVEIERKVAEKERLRLAEKQRKEQRAAEREKLREEKLRLEAKKVDDMVKAEQDSGAFTSEESKTSKDETVVDPTKISHSDKDLAAEEYLEATLSTKTQTILPTVDDEAVQRAVEDVAAAVAHQEAEPAVQHFMSHDLGHRESSFSLRREFSHSPAHANKEGRNVYFTLSFAGIALMAAIFVGIAVAKWRTARSPHAQGFIEVDQNATAHHPVVPEEKIVPSMQINGYENPTYKYFEVKE</sequence>
<dbReference type="AlphaFoldDB" id="A0A0L0BU18"/>
<dbReference type="Gene3D" id="1.20.120.770">
    <property type="entry name" value="Amyloid precursor protein, E2 domain"/>
    <property type="match status" value="1"/>
</dbReference>
<dbReference type="InterPro" id="IPR036176">
    <property type="entry name" value="E2_sf"/>
</dbReference>
<dbReference type="Pfam" id="PF10515">
    <property type="entry name" value="APP_amyloid"/>
    <property type="match status" value="1"/>
</dbReference>
<dbReference type="PANTHER" id="PTHR23103">
    <property type="entry name" value="ALZHEIMER'S DISEASE BETA-AMYLOID RELATED"/>
    <property type="match status" value="1"/>
</dbReference>
<keyword evidence="3 8" id="KW-1133">Transmembrane helix</keyword>
<dbReference type="InterPro" id="IPR019745">
    <property type="entry name" value="Amyloid_glyco_intracell_CS"/>
</dbReference>
<evidence type="ECO:0000259" key="9">
    <source>
        <dbReference type="PROSITE" id="PS51870"/>
    </source>
</evidence>
<keyword evidence="11" id="KW-1185">Reference proteome</keyword>
<dbReference type="GO" id="GO:0008201">
    <property type="term" value="F:heparin binding"/>
    <property type="evidence" value="ECO:0007669"/>
    <property type="project" value="UniProtKB-UniRule"/>
</dbReference>
<dbReference type="InterPro" id="IPR011993">
    <property type="entry name" value="PH-like_dom_sf"/>
</dbReference>
<evidence type="ECO:0000256" key="2">
    <source>
        <dbReference type="ARBA" id="ARBA00022692"/>
    </source>
</evidence>
<comment type="subcellular location">
    <subcellularLocation>
        <location evidence="1">Membrane</location>
        <topology evidence="1">Single-pass type I membrane protein</topology>
    </subcellularLocation>
</comment>
<feature type="compositionally biased region" description="Basic and acidic residues" evidence="7">
    <location>
        <begin position="256"/>
        <end position="273"/>
    </location>
</feature>
<dbReference type="GO" id="GO:0016020">
    <property type="term" value="C:membrane"/>
    <property type="evidence" value="ECO:0007669"/>
    <property type="project" value="UniProtKB-SubCell"/>
</dbReference>
<dbReference type="EMBL" id="JRES01001349">
    <property type="protein sequence ID" value="KNC23478.1"/>
    <property type="molecule type" value="Genomic_DNA"/>
</dbReference>
<dbReference type="Pfam" id="PF12925">
    <property type="entry name" value="APP_E2"/>
    <property type="match status" value="1"/>
</dbReference>
<accession>A0A0L0BU18</accession>
<dbReference type="GO" id="GO:0043025">
    <property type="term" value="C:neuronal cell body"/>
    <property type="evidence" value="ECO:0007669"/>
    <property type="project" value="TreeGrafter"/>
</dbReference>
<reference evidence="10 11" key="1">
    <citation type="journal article" date="2015" name="Nat. Commun.">
        <title>Lucilia cuprina genome unlocks parasitic fly biology to underpin future interventions.</title>
        <authorList>
            <person name="Anstead C.A."/>
            <person name="Korhonen P.K."/>
            <person name="Young N.D."/>
            <person name="Hall R.S."/>
            <person name="Jex A.R."/>
            <person name="Murali S.C."/>
            <person name="Hughes D.S."/>
            <person name="Lee S.F."/>
            <person name="Perry T."/>
            <person name="Stroehlein A.J."/>
            <person name="Ansell B.R."/>
            <person name="Breugelmans B."/>
            <person name="Hofmann A."/>
            <person name="Qu J."/>
            <person name="Dugan S."/>
            <person name="Lee S.L."/>
            <person name="Chao H."/>
            <person name="Dinh H."/>
            <person name="Han Y."/>
            <person name="Doddapaneni H.V."/>
            <person name="Worley K.C."/>
            <person name="Muzny D.M."/>
            <person name="Ioannidis P."/>
            <person name="Waterhouse R.M."/>
            <person name="Zdobnov E.M."/>
            <person name="James P.J."/>
            <person name="Bagnall N.H."/>
            <person name="Kotze A.C."/>
            <person name="Gibbs R.A."/>
            <person name="Richards S."/>
            <person name="Batterham P."/>
            <person name="Gasser R.B."/>
        </authorList>
    </citation>
    <scope>NUCLEOTIDE SEQUENCE [LARGE SCALE GENOMIC DNA]</scope>
    <source>
        <strain evidence="10 11">LS</strain>
        <tissue evidence="10">Full body</tissue>
    </source>
</reference>
<dbReference type="PANTHER" id="PTHR23103:SF15">
    <property type="entry name" value="AMYLOID-BETA-LIKE PROTEIN"/>
    <property type="match status" value="1"/>
</dbReference>
<dbReference type="GO" id="GO:0007409">
    <property type="term" value="P:axonogenesis"/>
    <property type="evidence" value="ECO:0007669"/>
    <property type="project" value="TreeGrafter"/>
</dbReference>
<comment type="similarity">
    <text evidence="5">Belongs to the APP family.</text>
</comment>
<dbReference type="InterPro" id="IPR019543">
    <property type="entry name" value="APP_amyloid_C"/>
</dbReference>
<dbReference type="GO" id="GO:0043005">
    <property type="term" value="C:neuron projection"/>
    <property type="evidence" value="ECO:0007669"/>
    <property type="project" value="TreeGrafter"/>
</dbReference>
<dbReference type="GO" id="GO:0007417">
    <property type="term" value="P:central nervous system development"/>
    <property type="evidence" value="ECO:0007669"/>
    <property type="project" value="TreeGrafter"/>
</dbReference>